<accession>A0AAE0H9Y9</accession>
<dbReference type="EMBL" id="JAUEPN010000007">
    <property type="protein sequence ID" value="KAK3292674.1"/>
    <property type="molecule type" value="Genomic_DNA"/>
</dbReference>
<dbReference type="RefSeq" id="XP_062656188.1">
    <property type="nucleotide sequence ID" value="XM_062799771.1"/>
</dbReference>
<keyword evidence="2" id="KW-1185">Reference proteome</keyword>
<evidence type="ECO:0000313" key="1">
    <source>
        <dbReference type="EMBL" id="KAK3292674.1"/>
    </source>
</evidence>
<name>A0AAE0H9Y9_9PEZI</name>
<evidence type="ECO:0000313" key="2">
    <source>
        <dbReference type="Proteomes" id="UP001278766"/>
    </source>
</evidence>
<reference evidence="1" key="2">
    <citation type="submission" date="2023-06" db="EMBL/GenBank/DDBJ databases">
        <authorList>
            <consortium name="Lawrence Berkeley National Laboratory"/>
            <person name="Haridas S."/>
            <person name="Hensen N."/>
            <person name="Bonometti L."/>
            <person name="Westerberg I."/>
            <person name="Brannstrom I.O."/>
            <person name="Guillou S."/>
            <person name="Cros-Aarteil S."/>
            <person name="Calhoun S."/>
            <person name="Kuo A."/>
            <person name="Mondo S."/>
            <person name="Pangilinan J."/>
            <person name="Riley R."/>
            <person name="Labutti K."/>
            <person name="Andreopoulos B."/>
            <person name="Lipzen A."/>
            <person name="Chen C."/>
            <person name="Yanf M."/>
            <person name="Daum C."/>
            <person name="Ng V."/>
            <person name="Clum A."/>
            <person name="Steindorff A."/>
            <person name="Ohm R."/>
            <person name="Martin F."/>
            <person name="Silar P."/>
            <person name="Natvig D."/>
            <person name="Lalanne C."/>
            <person name="Gautier V."/>
            <person name="Ament-Velasquez S.L."/>
            <person name="Kruys A."/>
            <person name="Hutchinson M.I."/>
            <person name="Powell A.J."/>
            <person name="Barry K."/>
            <person name="Miller A.N."/>
            <person name="Grigoriev I.V."/>
            <person name="Debuchy R."/>
            <person name="Gladieux P."/>
            <person name="Thoren M.H."/>
            <person name="Johannesson H."/>
        </authorList>
    </citation>
    <scope>NUCLEOTIDE SEQUENCE</scope>
    <source>
        <strain evidence="1">CBS 168.71</strain>
    </source>
</reference>
<dbReference type="AlphaFoldDB" id="A0AAE0H9Y9"/>
<dbReference type="GeneID" id="87836719"/>
<gene>
    <name evidence="1" type="ORF">B0H64DRAFT_234111</name>
</gene>
<sequence>MRCPRSVLVFVPVTREQRPFAGNQDAAMLRARNLINSTQDSLEDMRACCSHMHPHHAVSSPRPRRSCNTTGQMGLGGLMRLALGCLGGVSGSCDWFRCTLRRDVTTAHGNVKVEGWTPDPLARRCHRLSTPCPPLQWPLPNLVPLPLSIAGRKLAMQFWLWPK</sequence>
<protein>
    <submittedName>
        <fullName evidence="1">Uncharacterized protein</fullName>
    </submittedName>
</protein>
<comment type="caution">
    <text evidence="1">The sequence shown here is derived from an EMBL/GenBank/DDBJ whole genome shotgun (WGS) entry which is preliminary data.</text>
</comment>
<proteinExistence type="predicted"/>
<organism evidence="1 2">
    <name type="scientific">Chaetomium fimeti</name>
    <dbReference type="NCBI Taxonomy" id="1854472"/>
    <lineage>
        <taxon>Eukaryota</taxon>
        <taxon>Fungi</taxon>
        <taxon>Dikarya</taxon>
        <taxon>Ascomycota</taxon>
        <taxon>Pezizomycotina</taxon>
        <taxon>Sordariomycetes</taxon>
        <taxon>Sordariomycetidae</taxon>
        <taxon>Sordariales</taxon>
        <taxon>Chaetomiaceae</taxon>
        <taxon>Chaetomium</taxon>
    </lineage>
</organism>
<dbReference type="Proteomes" id="UP001278766">
    <property type="component" value="Unassembled WGS sequence"/>
</dbReference>
<reference evidence="1" key="1">
    <citation type="journal article" date="2023" name="Mol. Phylogenet. Evol.">
        <title>Genome-scale phylogeny and comparative genomics of the fungal order Sordariales.</title>
        <authorList>
            <person name="Hensen N."/>
            <person name="Bonometti L."/>
            <person name="Westerberg I."/>
            <person name="Brannstrom I.O."/>
            <person name="Guillou S."/>
            <person name="Cros-Aarteil S."/>
            <person name="Calhoun S."/>
            <person name="Haridas S."/>
            <person name="Kuo A."/>
            <person name="Mondo S."/>
            <person name="Pangilinan J."/>
            <person name="Riley R."/>
            <person name="LaButti K."/>
            <person name="Andreopoulos B."/>
            <person name="Lipzen A."/>
            <person name="Chen C."/>
            <person name="Yan M."/>
            <person name="Daum C."/>
            <person name="Ng V."/>
            <person name="Clum A."/>
            <person name="Steindorff A."/>
            <person name="Ohm R.A."/>
            <person name="Martin F."/>
            <person name="Silar P."/>
            <person name="Natvig D.O."/>
            <person name="Lalanne C."/>
            <person name="Gautier V."/>
            <person name="Ament-Velasquez S.L."/>
            <person name="Kruys A."/>
            <person name="Hutchinson M.I."/>
            <person name="Powell A.J."/>
            <person name="Barry K."/>
            <person name="Miller A.N."/>
            <person name="Grigoriev I.V."/>
            <person name="Debuchy R."/>
            <person name="Gladieux P."/>
            <person name="Hiltunen Thoren M."/>
            <person name="Johannesson H."/>
        </authorList>
    </citation>
    <scope>NUCLEOTIDE SEQUENCE</scope>
    <source>
        <strain evidence="1">CBS 168.71</strain>
    </source>
</reference>